<dbReference type="InterPro" id="IPR042099">
    <property type="entry name" value="ANL_N_sf"/>
</dbReference>
<dbReference type="Gene3D" id="3.40.50.12780">
    <property type="entry name" value="N-terminal domain of ligase-like"/>
    <property type="match status" value="1"/>
</dbReference>
<dbReference type="RefSeq" id="WP_213246999.1">
    <property type="nucleotide sequence ID" value="NZ_CP045806.1"/>
</dbReference>
<evidence type="ECO:0000259" key="4">
    <source>
        <dbReference type="Pfam" id="PF13193"/>
    </source>
</evidence>
<dbReference type="Pfam" id="PF00501">
    <property type="entry name" value="AMP-binding"/>
    <property type="match status" value="2"/>
</dbReference>
<evidence type="ECO:0000259" key="3">
    <source>
        <dbReference type="Pfam" id="PF00501"/>
    </source>
</evidence>
<proteinExistence type="inferred from homology"/>
<dbReference type="PANTHER" id="PTHR43201">
    <property type="entry name" value="ACYL-COA SYNTHETASE"/>
    <property type="match status" value="1"/>
</dbReference>
<dbReference type="InterPro" id="IPR000873">
    <property type="entry name" value="AMP-dep_synth/lig_dom"/>
</dbReference>
<dbReference type="CDD" id="cd04433">
    <property type="entry name" value="AFD_class_I"/>
    <property type="match status" value="1"/>
</dbReference>
<accession>A0ABX6IGB0</accession>
<keyword evidence="6" id="KW-1185">Reference proteome</keyword>
<dbReference type="PANTHER" id="PTHR43201:SF5">
    <property type="entry name" value="MEDIUM-CHAIN ACYL-COA LIGASE ACSF2, MITOCHONDRIAL"/>
    <property type="match status" value="1"/>
</dbReference>
<comment type="similarity">
    <text evidence="1">Belongs to the ATP-dependent AMP-binding enzyme family.</text>
</comment>
<evidence type="ECO:0000256" key="1">
    <source>
        <dbReference type="ARBA" id="ARBA00006432"/>
    </source>
</evidence>
<gene>
    <name evidence="5" type="ORF">GII31_03955</name>
</gene>
<name>A0ABX6IGB0_9ACTN</name>
<feature type="domain" description="AMP-binding enzyme C-terminal" evidence="4">
    <location>
        <begin position="428"/>
        <end position="505"/>
    </location>
</feature>
<feature type="domain" description="AMP-dependent synthetase/ligase" evidence="3">
    <location>
        <begin position="17"/>
        <end position="304"/>
    </location>
</feature>
<dbReference type="InterPro" id="IPR045851">
    <property type="entry name" value="AMP-bd_C_sf"/>
</dbReference>
<dbReference type="EMBL" id="CP045809">
    <property type="protein sequence ID" value="QHN34181.1"/>
    <property type="molecule type" value="Genomic_DNA"/>
</dbReference>
<keyword evidence="2" id="KW-0436">Ligase</keyword>
<evidence type="ECO:0000313" key="5">
    <source>
        <dbReference type="EMBL" id="QHN34181.1"/>
    </source>
</evidence>
<organism evidence="5 6">
    <name type="scientific">Gordonia pseudamarae</name>
    <dbReference type="NCBI Taxonomy" id="2831662"/>
    <lineage>
        <taxon>Bacteria</taxon>
        <taxon>Bacillati</taxon>
        <taxon>Actinomycetota</taxon>
        <taxon>Actinomycetes</taxon>
        <taxon>Mycobacteriales</taxon>
        <taxon>Gordoniaceae</taxon>
        <taxon>Gordonia</taxon>
    </lineage>
</organism>
<dbReference type="Pfam" id="PF13193">
    <property type="entry name" value="AMP-binding_C"/>
    <property type="match status" value="1"/>
</dbReference>
<protein>
    <submittedName>
        <fullName evidence="5">AMP-binding protein</fullName>
    </submittedName>
</protein>
<sequence>MQLPELGFRPTIGAALARAATGFGDVDYVVTDRDRITYAQAEHRSALLARQLLAHGVGKGTRVGLFYPNGVEWVLWWLAASRIGALVVPFSTLYAPGELAKGLRLGDIHLLIAPERAVTVDVAAFLEEALPGLAAHTGTEVAVPAAPYLRRIWITGGTDRSWARPVDIDEPANDVVQQEILAAVEAQVCPADPAVMIHTSGSTADPKGVVHSHGVLMRQSVFLQDTMNGFTPAGLPTRYLSAMPFFWIGGILHVTGSLHSPLTILTLARTEPGAALELIERERGTGIAGWPTLTQRMRAHPDFTTRDLTTCPSIVDQPADLSLVAVPGTVPRHRSLTESGGGFLTTEVLVVDADGTPVPAGDEGELWIRGPGIMLGYNKREAWEVFDADGWFHTGDRVFVLDGEPGVFYVGRSTELIKTSGANVSPKEVESVLDQHPAVQSSLVVGVGDDERGQEVVAVVVPSDPATFDADLVAADIRRDLSTYKVPRRWVVADADDLPLLTSGKPDRRELTRRIEAGVLAGRH</sequence>
<dbReference type="Gene3D" id="3.40.50.980">
    <property type="match status" value="2"/>
</dbReference>
<dbReference type="SUPFAM" id="SSF56801">
    <property type="entry name" value="Acetyl-CoA synthetase-like"/>
    <property type="match status" value="1"/>
</dbReference>
<dbReference type="InterPro" id="IPR025110">
    <property type="entry name" value="AMP-bd_C"/>
</dbReference>
<dbReference type="Proteomes" id="UP001059836">
    <property type="component" value="Chromosome"/>
</dbReference>
<reference evidence="5" key="1">
    <citation type="journal article" date="2021" name="Nat. Microbiol.">
        <title>Cocultivation of an ultrasmall environmental parasitic bacterium with lytic ability against bacteria associated with wastewater foams.</title>
        <authorList>
            <person name="Batinovic S."/>
            <person name="Rose J.J.A."/>
            <person name="Ratcliffe J."/>
            <person name="Seviour R.J."/>
            <person name="Petrovski S."/>
        </authorList>
    </citation>
    <scope>NUCLEOTIDE SEQUENCE</scope>
    <source>
        <strain evidence="5">CON9</strain>
    </source>
</reference>
<dbReference type="Gene3D" id="3.30.300.30">
    <property type="match status" value="1"/>
</dbReference>
<evidence type="ECO:0000313" key="6">
    <source>
        <dbReference type="Proteomes" id="UP001059836"/>
    </source>
</evidence>
<evidence type="ECO:0000256" key="2">
    <source>
        <dbReference type="ARBA" id="ARBA00022598"/>
    </source>
</evidence>
<feature type="domain" description="AMP-dependent synthetase/ligase" evidence="3">
    <location>
        <begin position="333"/>
        <end position="377"/>
    </location>
</feature>